<dbReference type="Pfam" id="PF14361">
    <property type="entry name" value="RsbRD_N"/>
    <property type="match status" value="1"/>
</dbReference>
<dbReference type="Proteomes" id="UP001239215">
    <property type="component" value="Unassembled WGS sequence"/>
</dbReference>
<dbReference type="Gene3D" id="1.10.10.2840">
    <property type="entry name" value="PucR C-terminal helix-turn-helix domain"/>
    <property type="match status" value="1"/>
</dbReference>
<protein>
    <recommendedName>
        <fullName evidence="5">PucR family transcriptional regulator</fullName>
    </recommendedName>
</protein>
<dbReference type="Pfam" id="PF13556">
    <property type="entry name" value="HTH_30"/>
    <property type="match status" value="1"/>
</dbReference>
<dbReference type="InterPro" id="IPR042070">
    <property type="entry name" value="PucR_C-HTH_sf"/>
</dbReference>
<dbReference type="InterPro" id="IPR025751">
    <property type="entry name" value="RsbRD_N_dom"/>
</dbReference>
<evidence type="ECO:0008006" key="5">
    <source>
        <dbReference type="Google" id="ProtNLM"/>
    </source>
</evidence>
<organism evidence="3 4">
    <name type="scientific">Nocardioides zeae</name>
    <dbReference type="NCBI Taxonomy" id="1457234"/>
    <lineage>
        <taxon>Bacteria</taxon>
        <taxon>Bacillati</taxon>
        <taxon>Actinomycetota</taxon>
        <taxon>Actinomycetes</taxon>
        <taxon>Propionibacteriales</taxon>
        <taxon>Nocardioidaceae</taxon>
        <taxon>Nocardioides</taxon>
    </lineage>
</organism>
<evidence type="ECO:0000313" key="4">
    <source>
        <dbReference type="Proteomes" id="UP001239215"/>
    </source>
</evidence>
<feature type="domain" description="PucR C-terminal helix-turn-helix" evidence="1">
    <location>
        <begin position="320"/>
        <end position="375"/>
    </location>
</feature>
<dbReference type="PANTHER" id="PTHR33744:SF1">
    <property type="entry name" value="DNA-BINDING TRANSCRIPTIONAL ACTIVATOR ADER"/>
    <property type="match status" value="1"/>
</dbReference>
<dbReference type="PANTHER" id="PTHR33744">
    <property type="entry name" value="CARBOHYDRATE DIACID REGULATOR"/>
    <property type="match status" value="1"/>
</dbReference>
<sequence>MATDPARRTVRDEALARLDEIAARVTAEIVAEIPAYAALAPAQLAEVDAIARWGTTRVLDLWAEGAAGLAPSDVQRFRGIGAARALDGRPLPGIIRAYHLAATQVVDHIEATAADRLTVGDAIALSRLWMAVVDTLTDALHDGYAAGAQRAGDRDGAIEHLLDDLLAGRQVARTNLEDRSRELRVAVPPRPTLLVVALSPDGPSRADLAALVGDDAPLRHRDGHGVALLDAAAARAAAVRWTASWRGALIPNDRVADLPRSFRLATRALDRAPAHAYGEGRLLDEADALLVALLTGHPDTDHARLERLTLGGLGDADHLRASIEAHIATGSADAAAARLGVHPQTLRHRLRRTRDLTGRDPRRPWDRLVLEVALLGRAG</sequence>
<dbReference type="InterPro" id="IPR051448">
    <property type="entry name" value="CdaR-like_regulators"/>
</dbReference>
<dbReference type="AlphaFoldDB" id="A0AAJ1U129"/>
<evidence type="ECO:0000259" key="2">
    <source>
        <dbReference type="Pfam" id="PF14361"/>
    </source>
</evidence>
<feature type="domain" description="RsbT co-antagonist protein RsbRD N-terminal" evidence="2">
    <location>
        <begin position="19"/>
        <end position="155"/>
    </location>
</feature>
<evidence type="ECO:0000313" key="3">
    <source>
        <dbReference type="EMBL" id="MDQ1105620.1"/>
    </source>
</evidence>
<proteinExistence type="predicted"/>
<dbReference type="RefSeq" id="WP_307202027.1">
    <property type="nucleotide sequence ID" value="NZ_JAUTAN010000001.1"/>
</dbReference>
<dbReference type="EMBL" id="JAUTAN010000001">
    <property type="protein sequence ID" value="MDQ1105620.1"/>
    <property type="molecule type" value="Genomic_DNA"/>
</dbReference>
<accession>A0AAJ1U129</accession>
<reference evidence="3" key="1">
    <citation type="submission" date="2023-07" db="EMBL/GenBank/DDBJ databases">
        <title>Functional and genomic diversity of the sorghum phyllosphere microbiome.</title>
        <authorList>
            <person name="Shade A."/>
        </authorList>
    </citation>
    <scope>NUCLEOTIDE SEQUENCE</scope>
    <source>
        <strain evidence="3">SORGH_AS_1067</strain>
    </source>
</reference>
<comment type="caution">
    <text evidence="3">The sequence shown here is derived from an EMBL/GenBank/DDBJ whole genome shotgun (WGS) entry which is preliminary data.</text>
</comment>
<name>A0AAJ1U129_9ACTN</name>
<evidence type="ECO:0000259" key="1">
    <source>
        <dbReference type="Pfam" id="PF13556"/>
    </source>
</evidence>
<gene>
    <name evidence="3" type="ORF">QE405_002904</name>
</gene>
<dbReference type="InterPro" id="IPR025736">
    <property type="entry name" value="PucR_C-HTH_dom"/>
</dbReference>